<evidence type="ECO:0000256" key="5">
    <source>
        <dbReference type="ARBA" id="ARBA00023251"/>
    </source>
</evidence>
<sequence>MGGATAGTASQRGSAAPARPPRPGLMAGRAFSFWLVNYRRNWFGSAISSFLAPVLFLASMGFGLGALVDAGPGGPAMGVAYVAFVAPGVLAATAMQTGVGESTFPVMAAVKWQRQYHAMLATPLTVVDVLLGHMAFIAVRILATAAVFLAVATLLGAVLSPWALLALPAALLCGLAHAAPVFAFSATQERDTGFMLLFRLVVTPLFLFSGTFFPARDLPPVLEQLAYATPLWHGVDLCRQLSLGTPEAGPAALHVAYLLLWFLGGLLVARRTLTRRLQR</sequence>
<dbReference type="InterPro" id="IPR051784">
    <property type="entry name" value="Nod_factor_ABC_transporter"/>
</dbReference>
<dbReference type="PIRSF" id="PIRSF006648">
    <property type="entry name" value="DrrB"/>
    <property type="match status" value="1"/>
</dbReference>
<comment type="subcellular location">
    <subcellularLocation>
        <location evidence="6">Cell membrane</location>
        <topology evidence="6">Multi-pass membrane protein</topology>
    </subcellularLocation>
    <subcellularLocation>
        <location evidence="1">Membrane</location>
        <topology evidence="1">Multi-pass membrane protein</topology>
    </subcellularLocation>
</comment>
<dbReference type="PANTHER" id="PTHR43229">
    <property type="entry name" value="NODULATION PROTEIN J"/>
    <property type="match status" value="1"/>
</dbReference>
<evidence type="ECO:0000256" key="1">
    <source>
        <dbReference type="ARBA" id="ARBA00004141"/>
    </source>
</evidence>
<evidence type="ECO:0000313" key="10">
    <source>
        <dbReference type="Proteomes" id="UP000239485"/>
    </source>
</evidence>
<organism evidence="9 10">
    <name type="scientific">Kineococcus xinjiangensis</name>
    <dbReference type="NCBI Taxonomy" id="512762"/>
    <lineage>
        <taxon>Bacteria</taxon>
        <taxon>Bacillati</taxon>
        <taxon>Actinomycetota</taxon>
        <taxon>Actinomycetes</taxon>
        <taxon>Kineosporiales</taxon>
        <taxon>Kineosporiaceae</taxon>
        <taxon>Kineococcus</taxon>
    </lineage>
</organism>
<evidence type="ECO:0000256" key="3">
    <source>
        <dbReference type="ARBA" id="ARBA00022989"/>
    </source>
</evidence>
<dbReference type="GO" id="GO:0046677">
    <property type="term" value="P:response to antibiotic"/>
    <property type="evidence" value="ECO:0007669"/>
    <property type="project" value="UniProtKB-KW"/>
</dbReference>
<dbReference type="InterPro" id="IPR047817">
    <property type="entry name" value="ABC2_TM_bact-type"/>
</dbReference>
<feature type="transmembrane region" description="Helical" evidence="6">
    <location>
        <begin position="251"/>
        <end position="269"/>
    </location>
</feature>
<accession>A0A2S6IVU5</accession>
<dbReference type="AlphaFoldDB" id="A0A2S6IVU5"/>
<feature type="transmembrane region" description="Helical" evidence="6">
    <location>
        <begin position="141"/>
        <end position="159"/>
    </location>
</feature>
<dbReference type="GO" id="GO:0140359">
    <property type="term" value="F:ABC-type transporter activity"/>
    <property type="evidence" value="ECO:0007669"/>
    <property type="project" value="InterPro"/>
</dbReference>
<keyword evidence="2 6" id="KW-0812">Transmembrane</keyword>
<keyword evidence="6" id="KW-0813">Transport</keyword>
<feature type="region of interest" description="Disordered" evidence="7">
    <location>
        <begin position="1"/>
        <end position="21"/>
    </location>
</feature>
<dbReference type="RefSeq" id="WP_211290741.1">
    <property type="nucleotide sequence ID" value="NZ_PTJD01000001.1"/>
</dbReference>
<feature type="transmembrane region" description="Helical" evidence="6">
    <location>
        <begin position="165"/>
        <end position="184"/>
    </location>
</feature>
<protein>
    <recommendedName>
        <fullName evidence="6">Transport permease protein</fullName>
    </recommendedName>
</protein>
<dbReference type="Pfam" id="PF01061">
    <property type="entry name" value="ABC2_membrane"/>
    <property type="match status" value="1"/>
</dbReference>
<dbReference type="PRINTS" id="PR00164">
    <property type="entry name" value="ABC2TRNSPORT"/>
</dbReference>
<dbReference type="InterPro" id="IPR013525">
    <property type="entry name" value="ABC2_TM"/>
</dbReference>
<evidence type="ECO:0000313" key="9">
    <source>
        <dbReference type="EMBL" id="PPK98468.1"/>
    </source>
</evidence>
<dbReference type="GO" id="GO:0043190">
    <property type="term" value="C:ATP-binding cassette (ABC) transporter complex"/>
    <property type="evidence" value="ECO:0007669"/>
    <property type="project" value="InterPro"/>
</dbReference>
<dbReference type="EMBL" id="PTJD01000001">
    <property type="protein sequence ID" value="PPK98468.1"/>
    <property type="molecule type" value="Genomic_DNA"/>
</dbReference>
<comment type="caution">
    <text evidence="9">The sequence shown here is derived from an EMBL/GenBank/DDBJ whole genome shotgun (WGS) entry which is preliminary data.</text>
</comment>
<feature type="transmembrane region" description="Helical" evidence="6">
    <location>
        <begin position="42"/>
        <end position="67"/>
    </location>
</feature>
<feature type="transmembrane region" description="Helical" evidence="6">
    <location>
        <begin position="79"/>
        <end position="96"/>
    </location>
</feature>
<evidence type="ECO:0000259" key="8">
    <source>
        <dbReference type="PROSITE" id="PS51012"/>
    </source>
</evidence>
<gene>
    <name evidence="9" type="ORF">CLV92_101163</name>
</gene>
<comment type="similarity">
    <text evidence="6">Belongs to the ABC-2 integral membrane protein family.</text>
</comment>
<dbReference type="PROSITE" id="PS51012">
    <property type="entry name" value="ABC_TM2"/>
    <property type="match status" value="1"/>
</dbReference>
<reference evidence="9 10" key="1">
    <citation type="submission" date="2018-02" db="EMBL/GenBank/DDBJ databases">
        <title>Genomic Encyclopedia of Archaeal and Bacterial Type Strains, Phase II (KMG-II): from individual species to whole genera.</title>
        <authorList>
            <person name="Goeker M."/>
        </authorList>
    </citation>
    <scope>NUCLEOTIDE SEQUENCE [LARGE SCALE GENOMIC DNA]</scope>
    <source>
        <strain evidence="9 10">DSM 22857</strain>
    </source>
</reference>
<evidence type="ECO:0000256" key="7">
    <source>
        <dbReference type="SAM" id="MobiDB-lite"/>
    </source>
</evidence>
<dbReference type="Proteomes" id="UP000239485">
    <property type="component" value="Unassembled WGS sequence"/>
</dbReference>
<evidence type="ECO:0000256" key="6">
    <source>
        <dbReference type="RuleBase" id="RU361157"/>
    </source>
</evidence>
<dbReference type="PANTHER" id="PTHR43229:SF2">
    <property type="entry name" value="NODULATION PROTEIN J"/>
    <property type="match status" value="1"/>
</dbReference>
<keyword evidence="6" id="KW-1003">Cell membrane</keyword>
<keyword evidence="10" id="KW-1185">Reference proteome</keyword>
<keyword evidence="3 6" id="KW-1133">Transmembrane helix</keyword>
<feature type="transmembrane region" description="Helical" evidence="6">
    <location>
        <begin position="196"/>
        <end position="215"/>
    </location>
</feature>
<feature type="domain" description="ABC transmembrane type-2" evidence="8">
    <location>
        <begin position="44"/>
        <end position="276"/>
    </location>
</feature>
<keyword evidence="4 6" id="KW-0472">Membrane</keyword>
<evidence type="ECO:0000256" key="4">
    <source>
        <dbReference type="ARBA" id="ARBA00023136"/>
    </source>
</evidence>
<dbReference type="InterPro" id="IPR000412">
    <property type="entry name" value="ABC_2_transport"/>
</dbReference>
<name>A0A2S6IVU5_9ACTN</name>
<evidence type="ECO:0000256" key="2">
    <source>
        <dbReference type="ARBA" id="ARBA00022692"/>
    </source>
</evidence>
<proteinExistence type="inferred from homology"/>
<keyword evidence="5" id="KW-0046">Antibiotic resistance</keyword>